<accession>A0ABQ2SIT4</accession>
<sequence length="72" mass="7647">MGWRRALNVRVRHAWARVITCVTIRPPTVTATPGPPGAATLTGQPGGRVRQGPGRAGPRAAWQGRGARVTVR</sequence>
<comment type="caution">
    <text evidence="2">The sequence shown here is derived from an EMBL/GenBank/DDBJ whole genome shotgun (WGS) entry which is preliminary data.</text>
</comment>
<proteinExistence type="predicted"/>
<keyword evidence="3" id="KW-1185">Reference proteome</keyword>
<gene>
    <name evidence="2" type="ORF">GCM10008961_23350</name>
</gene>
<dbReference type="EMBL" id="BMQO01000011">
    <property type="protein sequence ID" value="GGS30961.1"/>
    <property type="molecule type" value="Genomic_DNA"/>
</dbReference>
<protein>
    <submittedName>
        <fullName evidence="2">Uncharacterized protein</fullName>
    </submittedName>
</protein>
<evidence type="ECO:0000256" key="1">
    <source>
        <dbReference type="SAM" id="MobiDB-lite"/>
    </source>
</evidence>
<name>A0ABQ2SIT4_9DEIO</name>
<evidence type="ECO:0000313" key="3">
    <source>
        <dbReference type="Proteomes" id="UP000620633"/>
    </source>
</evidence>
<evidence type="ECO:0000313" key="2">
    <source>
        <dbReference type="EMBL" id="GGS30961.1"/>
    </source>
</evidence>
<dbReference type="Proteomes" id="UP000620633">
    <property type="component" value="Unassembled WGS sequence"/>
</dbReference>
<reference evidence="3" key="1">
    <citation type="journal article" date="2019" name="Int. J. Syst. Evol. Microbiol.">
        <title>The Global Catalogue of Microorganisms (GCM) 10K type strain sequencing project: providing services to taxonomists for standard genome sequencing and annotation.</title>
        <authorList>
            <consortium name="The Broad Institute Genomics Platform"/>
            <consortium name="The Broad Institute Genome Sequencing Center for Infectious Disease"/>
            <person name="Wu L."/>
            <person name="Ma J."/>
        </authorList>
    </citation>
    <scope>NUCLEOTIDE SEQUENCE [LARGE SCALE GENOMIC DNA]</scope>
    <source>
        <strain evidence="3">JCM 31406</strain>
    </source>
</reference>
<organism evidence="2 3">
    <name type="scientific">Deinococcus knuensis</name>
    <dbReference type="NCBI Taxonomy" id="1837380"/>
    <lineage>
        <taxon>Bacteria</taxon>
        <taxon>Thermotogati</taxon>
        <taxon>Deinococcota</taxon>
        <taxon>Deinococci</taxon>
        <taxon>Deinococcales</taxon>
        <taxon>Deinococcaceae</taxon>
        <taxon>Deinococcus</taxon>
    </lineage>
</organism>
<feature type="region of interest" description="Disordered" evidence="1">
    <location>
        <begin position="30"/>
        <end position="72"/>
    </location>
</feature>